<feature type="domain" description="Ground-like" evidence="2">
    <location>
        <begin position="36"/>
        <end position="104"/>
    </location>
</feature>
<evidence type="ECO:0000313" key="3">
    <source>
        <dbReference type="EMBL" id="CAJ0604620.1"/>
    </source>
</evidence>
<protein>
    <recommendedName>
        <fullName evidence="2">Ground-like domain-containing protein</fullName>
    </recommendedName>
</protein>
<dbReference type="EMBL" id="CATQJL010000305">
    <property type="protein sequence ID" value="CAJ0604620.1"/>
    <property type="molecule type" value="Genomic_DNA"/>
</dbReference>
<gene>
    <name evidence="3" type="ORF">CYNAS_LOCUS16603</name>
</gene>
<sequence length="172" mass="18545">MVMCMITSGALDLPYLCCGGCGRRKREATNLLTAGGKKCNSEELQTILRENVKNDVNSSIVSIREKMANFHDYALVCDDKKLEFIVEADDYCQHQSENVFCAVFTIKSSVDKFFEEPAPAAPAASAPSFSAEKSATITKTIVSSSAAIIPGTPVAGIDEGKKDDAKPEINKN</sequence>
<feature type="region of interest" description="Disordered" evidence="1">
    <location>
        <begin position="151"/>
        <end position="172"/>
    </location>
</feature>
<dbReference type="AlphaFoldDB" id="A0AA36H6E9"/>
<organism evidence="3 4">
    <name type="scientific">Cylicocyclus nassatus</name>
    <name type="common">Nematode worm</name>
    <dbReference type="NCBI Taxonomy" id="53992"/>
    <lineage>
        <taxon>Eukaryota</taxon>
        <taxon>Metazoa</taxon>
        <taxon>Ecdysozoa</taxon>
        <taxon>Nematoda</taxon>
        <taxon>Chromadorea</taxon>
        <taxon>Rhabditida</taxon>
        <taxon>Rhabditina</taxon>
        <taxon>Rhabditomorpha</taxon>
        <taxon>Strongyloidea</taxon>
        <taxon>Strongylidae</taxon>
        <taxon>Cylicocyclus</taxon>
    </lineage>
</organism>
<proteinExistence type="predicted"/>
<evidence type="ECO:0000313" key="4">
    <source>
        <dbReference type="Proteomes" id="UP001176961"/>
    </source>
</evidence>
<comment type="caution">
    <text evidence="3">The sequence shown here is derived from an EMBL/GenBank/DDBJ whole genome shotgun (WGS) entry which is preliminary data.</text>
</comment>
<dbReference type="Proteomes" id="UP001176961">
    <property type="component" value="Unassembled WGS sequence"/>
</dbReference>
<keyword evidence="4" id="KW-1185">Reference proteome</keyword>
<dbReference type="Pfam" id="PF04155">
    <property type="entry name" value="Ground-like"/>
    <property type="match status" value="1"/>
</dbReference>
<reference evidence="3" key="1">
    <citation type="submission" date="2023-07" db="EMBL/GenBank/DDBJ databases">
        <authorList>
            <consortium name="CYATHOMIX"/>
        </authorList>
    </citation>
    <scope>NUCLEOTIDE SEQUENCE</scope>
    <source>
        <strain evidence="3">N/A</strain>
    </source>
</reference>
<evidence type="ECO:0000256" key="1">
    <source>
        <dbReference type="SAM" id="MobiDB-lite"/>
    </source>
</evidence>
<dbReference type="InterPro" id="IPR007284">
    <property type="entry name" value="Ground-like_dom"/>
</dbReference>
<name>A0AA36H6E9_CYLNA</name>
<accession>A0AA36H6E9</accession>
<evidence type="ECO:0000259" key="2">
    <source>
        <dbReference type="Pfam" id="PF04155"/>
    </source>
</evidence>
<feature type="compositionally biased region" description="Basic and acidic residues" evidence="1">
    <location>
        <begin position="158"/>
        <end position="172"/>
    </location>
</feature>